<gene>
    <name evidence="2" type="ORF">EVAR_18187_1</name>
</gene>
<dbReference type="EMBL" id="BGZK01000232">
    <property type="protein sequence ID" value="GBP30388.1"/>
    <property type="molecule type" value="Genomic_DNA"/>
</dbReference>
<feature type="compositionally biased region" description="Basic and acidic residues" evidence="1">
    <location>
        <begin position="1"/>
        <end position="11"/>
    </location>
</feature>
<comment type="caution">
    <text evidence="2">The sequence shown here is derived from an EMBL/GenBank/DDBJ whole genome shotgun (WGS) entry which is preliminary data.</text>
</comment>
<sequence length="194" mass="21939">MKGPVREEYARGHRRGGMSLKASSTHCEGLRHYGSERFSGKYSHKIFHFIAYSQKKASDIYQGFRSVKTINRCALTRTCTILPEYVTTAITVSGRYKHCRANHTSVAYDRARGRHEARRGPRLRRLVLMSVGSLVVKSVVSQSICTACDPNYGRVVRIKLDGDDGFLTYVKLKHLLRVLEGMFSQQQVLNAVIS</sequence>
<evidence type="ECO:0000256" key="1">
    <source>
        <dbReference type="SAM" id="MobiDB-lite"/>
    </source>
</evidence>
<proteinExistence type="predicted"/>
<name>A0A4C1UVC3_EUMVA</name>
<keyword evidence="3" id="KW-1185">Reference proteome</keyword>
<dbReference type="AlphaFoldDB" id="A0A4C1UVC3"/>
<dbReference type="Proteomes" id="UP000299102">
    <property type="component" value="Unassembled WGS sequence"/>
</dbReference>
<accession>A0A4C1UVC3</accession>
<feature type="region of interest" description="Disordered" evidence="1">
    <location>
        <begin position="1"/>
        <end position="21"/>
    </location>
</feature>
<reference evidence="2 3" key="1">
    <citation type="journal article" date="2019" name="Commun. Biol.">
        <title>The bagworm genome reveals a unique fibroin gene that provides high tensile strength.</title>
        <authorList>
            <person name="Kono N."/>
            <person name="Nakamura H."/>
            <person name="Ohtoshi R."/>
            <person name="Tomita M."/>
            <person name="Numata K."/>
            <person name="Arakawa K."/>
        </authorList>
    </citation>
    <scope>NUCLEOTIDE SEQUENCE [LARGE SCALE GENOMIC DNA]</scope>
</reference>
<protein>
    <submittedName>
        <fullName evidence="2">Uncharacterized protein</fullName>
    </submittedName>
</protein>
<organism evidence="2 3">
    <name type="scientific">Eumeta variegata</name>
    <name type="common">Bagworm moth</name>
    <name type="synonym">Eumeta japonica</name>
    <dbReference type="NCBI Taxonomy" id="151549"/>
    <lineage>
        <taxon>Eukaryota</taxon>
        <taxon>Metazoa</taxon>
        <taxon>Ecdysozoa</taxon>
        <taxon>Arthropoda</taxon>
        <taxon>Hexapoda</taxon>
        <taxon>Insecta</taxon>
        <taxon>Pterygota</taxon>
        <taxon>Neoptera</taxon>
        <taxon>Endopterygota</taxon>
        <taxon>Lepidoptera</taxon>
        <taxon>Glossata</taxon>
        <taxon>Ditrysia</taxon>
        <taxon>Tineoidea</taxon>
        <taxon>Psychidae</taxon>
        <taxon>Oiketicinae</taxon>
        <taxon>Eumeta</taxon>
    </lineage>
</organism>
<evidence type="ECO:0000313" key="3">
    <source>
        <dbReference type="Proteomes" id="UP000299102"/>
    </source>
</evidence>
<evidence type="ECO:0000313" key="2">
    <source>
        <dbReference type="EMBL" id="GBP30388.1"/>
    </source>
</evidence>